<dbReference type="InterPro" id="IPR003593">
    <property type="entry name" value="AAA+_ATPase"/>
</dbReference>
<keyword evidence="16" id="KW-1185">Reference proteome</keyword>
<dbReference type="GO" id="GO:0004176">
    <property type="term" value="F:ATP-dependent peptidase activity"/>
    <property type="evidence" value="ECO:0007669"/>
    <property type="project" value="InterPro"/>
</dbReference>
<reference evidence="15 16" key="2">
    <citation type="journal article" date="2018" name="Plant J.">
        <title>The Physcomitrella patens chromosome-scale assembly reveals moss genome structure and evolution.</title>
        <authorList>
            <person name="Lang D."/>
            <person name="Ullrich K.K."/>
            <person name="Murat F."/>
            <person name="Fuchs J."/>
            <person name="Jenkins J."/>
            <person name="Haas F.B."/>
            <person name="Piednoel M."/>
            <person name="Gundlach H."/>
            <person name="Van Bel M."/>
            <person name="Meyberg R."/>
            <person name="Vives C."/>
            <person name="Morata J."/>
            <person name="Symeonidi A."/>
            <person name="Hiss M."/>
            <person name="Muchero W."/>
            <person name="Kamisugi Y."/>
            <person name="Saleh O."/>
            <person name="Blanc G."/>
            <person name="Decker E.L."/>
            <person name="van Gessel N."/>
            <person name="Grimwood J."/>
            <person name="Hayes R.D."/>
            <person name="Graham S.W."/>
            <person name="Gunter L.E."/>
            <person name="McDaniel S.F."/>
            <person name="Hoernstein S.N.W."/>
            <person name="Larsson A."/>
            <person name="Li F.W."/>
            <person name="Perroud P.F."/>
            <person name="Phillips J."/>
            <person name="Ranjan P."/>
            <person name="Rokshar D.S."/>
            <person name="Rothfels C.J."/>
            <person name="Schneider L."/>
            <person name="Shu S."/>
            <person name="Stevenson D.W."/>
            <person name="Thummler F."/>
            <person name="Tillich M."/>
            <person name="Villarreal Aguilar J.C."/>
            <person name="Widiez T."/>
            <person name="Wong G.K."/>
            <person name="Wymore A."/>
            <person name="Zhang Y."/>
            <person name="Zimmer A.D."/>
            <person name="Quatrano R.S."/>
            <person name="Mayer K.F.X."/>
            <person name="Goodstein D."/>
            <person name="Casacuberta J.M."/>
            <person name="Vandepoele K."/>
            <person name="Reski R."/>
            <person name="Cuming A.C."/>
            <person name="Tuskan G.A."/>
            <person name="Maumus F."/>
            <person name="Salse J."/>
            <person name="Schmutz J."/>
            <person name="Rensing S.A."/>
        </authorList>
    </citation>
    <scope>NUCLEOTIDE SEQUENCE [LARGE SCALE GENOMIC DNA]</scope>
    <source>
        <strain evidence="15 16">cv. Gransden 2004</strain>
    </source>
</reference>
<evidence type="ECO:0000259" key="14">
    <source>
        <dbReference type="SMART" id="SM00382"/>
    </source>
</evidence>
<dbReference type="EnsemblPlants" id="Pp3c1_2390V3.2">
    <property type="protein sequence ID" value="Pp3c1_2390V3.2"/>
    <property type="gene ID" value="Pp3c1_2390"/>
</dbReference>
<organism evidence="15 16">
    <name type="scientific">Physcomitrium patens</name>
    <name type="common">Spreading-leaved earth moss</name>
    <name type="synonym">Physcomitrella patens</name>
    <dbReference type="NCBI Taxonomy" id="3218"/>
    <lineage>
        <taxon>Eukaryota</taxon>
        <taxon>Viridiplantae</taxon>
        <taxon>Streptophyta</taxon>
        <taxon>Embryophyta</taxon>
        <taxon>Bryophyta</taxon>
        <taxon>Bryophytina</taxon>
        <taxon>Bryopsida</taxon>
        <taxon>Funariidae</taxon>
        <taxon>Funariales</taxon>
        <taxon>Funariaceae</taxon>
        <taxon>Physcomitrium</taxon>
    </lineage>
</organism>
<evidence type="ECO:0000256" key="9">
    <source>
        <dbReference type="ARBA" id="ARBA00022833"/>
    </source>
</evidence>
<dbReference type="Proteomes" id="UP000006727">
    <property type="component" value="Chromosome 1"/>
</dbReference>
<dbReference type="PANTHER" id="PTHR43655:SF2">
    <property type="entry name" value="AFG3 LIKE MATRIX AAA PEPTIDASE SUBUNIT 2, ISOFORM A"/>
    <property type="match status" value="1"/>
</dbReference>
<dbReference type="EnsemblPlants" id="Pp3c1_2390V3.3">
    <property type="protein sequence ID" value="Pp3c1_2390V3.3"/>
    <property type="gene ID" value="Pp3c1_2390"/>
</dbReference>
<dbReference type="NCBIfam" id="TIGR01241">
    <property type="entry name" value="FtsH_fam"/>
    <property type="match status" value="1"/>
</dbReference>
<keyword evidence="11" id="KW-0482">Metalloprotease</keyword>
<dbReference type="GO" id="GO:0034982">
    <property type="term" value="P:mitochondrial protein processing"/>
    <property type="evidence" value="ECO:0000318"/>
    <property type="project" value="GO_Central"/>
</dbReference>
<evidence type="ECO:0000256" key="8">
    <source>
        <dbReference type="ARBA" id="ARBA00022801"/>
    </source>
</evidence>
<dbReference type="SUPFAM" id="SSF52540">
    <property type="entry name" value="P-loop containing nucleoside triphosphate hydrolases"/>
    <property type="match status" value="1"/>
</dbReference>
<keyword evidence="6" id="KW-0479">Metal-binding</keyword>
<dbReference type="GeneID" id="112285180"/>
<evidence type="ECO:0000256" key="5">
    <source>
        <dbReference type="ARBA" id="ARBA00022670"/>
    </source>
</evidence>
<proteinExistence type="inferred from homology"/>
<evidence type="ECO:0000256" key="6">
    <source>
        <dbReference type="ARBA" id="ARBA00022723"/>
    </source>
</evidence>
<feature type="region of interest" description="Disordered" evidence="13">
    <location>
        <begin position="127"/>
        <end position="168"/>
    </location>
</feature>
<dbReference type="GO" id="GO:0008270">
    <property type="term" value="F:zinc ion binding"/>
    <property type="evidence" value="ECO:0007669"/>
    <property type="project" value="InterPro"/>
</dbReference>
<dbReference type="RefSeq" id="XP_024381580.1">
    <property type="nucleotide sequence ID" value="XM_024525812.2"/>
</dbReference>
<feature type="compositionally biased region" description="Basic and acidic residues" evidence="13">
    <location>
        <begin position="132"/>
        <end position="161"/>
    </location>
</feature>
<feature type="domain" description="AAA+ ATPase" evidence="14">
    <location>
        <begin position="403"/>
        <end position="543"/>
    </location>
</feature>
<evidence type="ECO:0000256" key="12">
    <source>
        <dbReference type="ARBA" id="ARBA00023128"/>
    </source>
</evidence>
<dbReference type="PROSITE" id="PS00674">
    <property type="entry name" value="AAA"/>
    <property type="match status" value="1"/>
</dbReference>
<dbReference type="Gene3D" id="3.40.50.300">
    <property type="entry name" value="P-loop containing nucleotide triphosphate hydrolases"/>
    <property type="match status" value="1"/>
</dbReference>
<dbReference type="FunCoup" id="A9TWG1">
    <property type="interactions" value="5007"/>
</dbReference>
<dbReference type="Gramene" id="Pp3c1_2390V3.4">
    <property type="protein sequence ID" value="Pp3c1_2390V3.4"/>
    <property type="gene ID" value="Pp3c1_2390"/>
</dbReference>
<dbReference type="FunFam" id="3.40.1690.20:FF:000014">
    <property type="entry name" value="Predicted protein"/>
    <property type="match status" value="1"/>
</dbReference>
<dbReference type="InterPro" id="IPR027417">
    <property type="entry name" value="P-loop_NTPase"/>
</dbReference>
<dbReference type="Pfam" id="PF06480">
    <property type="entry name" value="FtsH_ext"/>
    <property type="match status" value="1"/>
</dbReference>
<comment type="similarity">
    <text evidence="3">In the C-terminal section; belongs to the peptidase M41 family.</text>
</comment>
<evidence type="ECO:0000256" key="1">
    <source>
        <dbReference type="ARBA" id="ARBA00001947"/>
    </source>
</evidence>
<comment type="subcellular location">
    <subcellularLocation>
        <location evidence="2">Mitochondrion</location>
    </subcellularLocation>
</comment>
<dbReference type="HAMAP" id="MF_01458">
    <property type="entry name" value="FtsH"/>
    <property type="match status" value="1"/>
</dbReference>
<dbReference type="OMA" id="INWFQEL"/>
<dbReference type="FunFam" id="1.10.8.60:FF:000019">
    <property type="entry name" value="AFG3-like AAA ATPase 2"/>
    <property type="match status" value="1"/>
</dbReference>
<evidence type="ECO:0000256" key="2">
    <source>
        <dbReference type="ARBA" id="ARBA00004173"/>
    </source>
</evidence>
<dbReference type="FunFam" id="3.40.50.300:FF:000001">
    <property type="entry name" value="ATP-dependent zinc metalloprotease FtsH"/>
    <property type="match status" value="1"/>
</dbReference>
<dbReference type="SMART" id="SM00382">
    <property type="entry name" value="AAA"/>
    <property type="match status" value="1"/>
</dbReference>
<reference evidence="15" key="3">
    <citation type="submission" date="2020-12" db="UniProtKB">
        <authorList>
            <consortium name="EnsemblPlants"/>
        </authorList>
    </citation>
    <scope>IDENTIFICATION</scope>
</reference>
<dbReference type="InterPro" id="IPR050928">
    <property type="entry name" value="ATP-dep_Zn_Metalloprotease"/>
</dbReference>
<dbReference type="Gene3D" id="1.20.58.760">
    <property type="entry name" value="Peptidase M41"/>
    <property type="match status" value="1"/>
</dbReference>
<evidence type="ECO:0000313" key="15">
    <source>
        <dbReference type="EnsemblPlants" id="Pp3c1_2390V3.4"/>
    </source>
</evidence>
<dbReference type="InterPro" id="IPR037219">
    <property type="entry name" value="Peptidase_M41-like"/>
</dbReference>
<evidence type="ECO:0000313" key="16">
    <source>
        <dbReference type="Proteomes" id="UP000006727"/>
    </source>
</evidence>
<comment type="similarity">
    <text evidence="4">In the N-terminal section; belongs to the AAA ATPase family.</text>
</comment>
<feature type="region of interest" description="Disordered" evidence="13">
    <location>
        <begin position="232"/>
        <end position="260"/>
    </location>
</feature>
<evidence type="ECO:0000256" key="7">
    <source>
        <dbReference type="ARBA" id="ARBA00022741"/>
    </source>
</evidence>
<dbReference type="InterPro" id="IPR000642">
    <property type="entry name" value="Peptidase_M41"/>
</dbReference>
<gene>
    <name evidence="15" type="primary">LOC112285180</name>
</gene>
<keyword evidence="12" id="KW-0496">Mitochondrion</keyword>
<dbReference type="Gene3D" id="1.10.8.60">
    <property type="match status" value="1"/>
</dbReference>
<dbReference type="GO" id="GO:0005524">
    <property type="term" value="F:ATP binding"/>
    <property type="evidence" value="ECO:0007669"/>
    <property type="project" value="UniProtKB-KW"/>
</dbReference>
<dbReference type="OrthoDB" id="1413014at2759"/>
<dbReference type="GO" id="GO:0004222">
    <property type="term" value="F:metalloendopeptidase activity"/>
    <property type="evidence" value="ECO:0000318"/>
    <property type="project" value="GO_Central"/>
</dbReference>
<dbReference type="InterPro" id="IPR011546">
    <property type="entry name" value="Pept_M41_FtsH_extracell"/>
</dbReference>
<dbReference type="Pfam" id="PF17862">
    <property type="entry name" value="AAA_lid_3"/>
    <property type="match status" value="1"/>
</dbReference>
<dbReference type="Gramene" id="Pp3c1_2390V3.2">
    <property type="protein sequence ID" value="Pp3c1_2390V3.2"/>
    <property type="gene ID" value="Pp3c1_2390"/>
</dbReference>
<keyword evidence="10" id="KW-0067">ATP-binding</keyword>
<protein>
    <recommendedName>
        <fullName evidence="14">AAA+ ATPase domain-containing protein</fullName>
    </recommendedName>
</protein>
<dbReference type="EnsemblPlants" id="Pp3c1_2390V3.4">
    <property type="protein sequence ID" value="Pp3c1_2390V3.4"/>
    <property type="gene ID" value="Pp3c1_2390"/>
</dbReference>
<comment type="cofactor">
    <cofactor evidence="1">
        <name>Zn(2+)</name>
        <dbReference type="ChEBI" id="CHEBI:29105"/>
    </cofactor>
</comment>
<dbReference type="AlphaFoldDB" id="A9TWG1"/>
<feature type="compositionally biased region" description="Low complexity" evidence="13">
    <location>
        <begin position="861"/>
        <end position="872"/>
    </location>
</feature>
<dbReference type="Gene3D" id="3.40.1690.20">
    <property type="match status" value="1"/>
</dbReference>
<dbReference type="InterPro" id="IPR041569">
    <property type="entry name" value="AAA_lid_3"/>
</dbReference>
<keyword evidence="8" id="KW-0378">Hydrolase</keyword>
<dbReference type="InterPro" id="IPR005936">
    <property type="entry name" value="FtsH"/>
</dbReference>
<keyword evidence="5" id="KW-0645">Protease</keyword>
<dbReference type="GO" id="GO:0016887">
    <property type="term" value="F:ATP hydrolysis activity"/>
    <property type="evidence" value="ECO:0007669"/>
    <property type="project" value="InterPro"/>
</dbReference>
<dbReference type="EMBL" id="ABEU02000001">
    <property type="status" value="NOT_ANNOTATED_CDS"/>
    <property type="molecule type" value="Genomic_DNA"/>
</dbReference>
<keyword evidence="7" id="KW-0547">Nucleotide-binding</keyword>
<dbReference type="Pfam" id="PF00004">
    <property type="entry name" value="AAA"/>
    <property type="match status" value="1"/>
</dbReference>
<dbReference type="InterPro" id="IPR003960">
    <property type="entry name" value="ATPase_AAA_CS"/>
</dbReference>
<dbReference type="SUPFAM" id="SSF140990">
    <property type="entry name" value="FtsH protease domain-like"/>
    <property type="match status" value="1"/>
</dbReference>
<dbReference type="eggNOG" id="KOG0731">
    <property type="taxonomic scope" value="Eukaryota"/>
</dbReference>
<dbReference type="PANTHER" id="PTHR43655">
    <property type="entry name" value="ATP-DEPENDENT PROTEASE"/>
    <property type="match status" value="1"/>
</dbReference>
<dbReference type="Gramene" id="Pp3c1_2390V3.3">
    <property type="protein sequence ID" value="Pp3c1_2390V3.3"/>
    <property type="gene ID" value="Pp3c1_2390"/>
</dbReference>
<dbReference type="HOGENOM" id="CLU_000688_23_2_1"/>
<name>A9TWG1_PHYPA</name>
<dbReference type="GO" id="GO:0005745">
    <property type="term" value="C:m-AAA complex"/>
    <property type="evidence" value="ECO:0000318"/>
    <property type="project" value="GO_Central"/>
</dbReference>
<feature type="region of interest" description="Disordered" evidence="13">
    <location>
        <begin position="831"/>
        <end position="872"/>
    </location>
</feature>
<feature type="compositionally biased region" description="Pro residues" evidence="13">
    <location>
        <begin position="849"/>
        <end position="860"/>
    </location>
</feature>
<keyword evidence="9" id="KW-0862">Zinc</keyword>
<evidence type="ECO:0000256" key="10">
    <source>
        <dbReference type="ARBA" id="ARBA00022840"/>
    </source>
</evidence>
<dbReference type="KEGG" id="ppp:112285180"/>
<dbReference type="InterPro" id="IPR003959">
    <property type="entry name" value="ATPase_AAA_core"/>
</dbReference>
<evidence type="ECO:0000256" key="4">
    <source>
        <dbReference type="ARBA" id="ARBA00010550"/>
    </source>
</evidence>
<sequence>MSSQRSAALARRLRRNFQEVLTDQVTSSAQGRKSDSILGHSKAFSASSIQGQNISRRWAHRIGLLKSGIADYVVTKTALDRFGTSRRCIHEIARRNGSGTAGRAVLQNLGSKRSLCSEIPKKKGFENYYPKNRKEIPEGRNEPKSEQKGEQESKQEGDKMSTETSKSQIQSLIATGAATVAILTSLSMGRSDAQQISFQEFKNKLLESGLVDRIEITNKSLAKVYVYRGSQQGAQARGSEGGSIDGGMDDVQTDSRPQAGRSNSVYKYYFNIGSIDSFERKLEDAQDALNADPHDYIPVTYVSEMSWQQELLRLAPTILLIAGYIYFTRRMQGGFGVGGGGGGMGGRGIFNVGKAQVTKLSKKQKDKVMFKDVAGCDEAKQEIMEFVHFLKNPKKYQELGAKIPKGALLVGPPGTGKTLLAKATAGEAGVPFLSISGSDFMEMFVGVGPSRVRDLFAQARQASPSIIFIDEIDAIGRARGRGGFAGANDERESTLNQLLVEMDGFGTTTGVVVLAGTNRPDILDKALLRPGRFDRQIAIDRPDINGREQIFRIYLQKLKLDQDPVYYSQRMAALTPGFAGADIANVCNEAALICARNEKTVITMEHFEAAIDRIIGGLEKKNRVISKEERRTVAYHEAGHAVTGWFLEYAEPLLKVSIVPRGTAALGFAQYLPNENLLMTKEQLLDMTCMTLGGRAAEQVLLGKISTGAQNDLEKVTKMTYAQVAVYGFSEKVGLLSFPPKDDGLEMSKPYSNETGEIIDKEARDWVALAYERTLALITRHKEGVEALALKLLEKEVLHQEDLVAILGERPFKHAELSNYDKFKLGFPSSRDDQVKLGSAQPSENGIPPEHPSSPPPTPPGLDGSQPVPAIL</sequence>
<evidence type="ECO:0000256" key="13">
    <source>
        <dbReference type="SAM" id="MobiDB-lite"/>
    </source>
</evidence>
<dbReference type="FunFam" id="1.20.58.760:FF:000005">
    <property type="entry name" value="ATP-dependent zinc metalloprotease FTSH 10, mitochondrial"/>
    <property type="match status" value="1"/>
</dbReference>
<reference evidence="15 16" key="1">
    <citation type="journal article" date="2008" name="Science">
        <title>The Physcomitrella genome reveals evolutionary insights into the conquest of land by plants.</title>
        <authorList>
            <person name="Rensing S."/>
            <person name="Lang D."/>
            <person name="Zimmer A."/>
            <person name="Terry A."/>
            <person name="Salamov A."/>
            <person name="Shapiro H."/>
            <person name="Nishiyama T."/>
            <person name="Perroud P.-F."/>
            <person name="Lindquist E."/>
            <person name="Kamisugi Y."/>
            <person name="Tanahashi T."/>
            <person name="Sakakibara K."/>
            <person name="Fujita T."/>
            <person name="Oishi K."/>
            <person name="Shin-I T."/>
            <person name="Kuroki Y."/>
            <person name="Toyoda A."/>
            <person name="Suzuki Y."/>
            <person name="Hashimoto A."/>
            <person name="Yamaguchi K."/>
            <person name="Sugano A."/>
            <person name="Kohara Y."/>
            <person name="Fujiyama A."/>
            <person name="Anterola A."/>
            <person name="Aoki S."/>
            <person name="Ashton N."/>
            <person name="Barbazuk W.B."/>
            <person name="Barker E."/>
            <person name="Bennetzen J."/>
            <person name="Bezanilla M."/>
            <person name="Blankenship R."/>
            <person name="Cho S.H."/>
            <person name="Dutcher S."/>
            <person name="Estelle M."/>
            <person name="Fawcett J.A."/>
            <person name="Gundlach H."/>
            <person name="Hanada K."/>
            <person name="Heyl A."/>
            <person name="Hicks K.A."/>
            <person name="Hugh J."/>
            <person name="Lohr M."/>
            <person name="Mayer K."/>
            <person name="Melkozernov A."/>
            <person name="Murata T."/>
            <person name="Nelson D."/>
            <person name="Pils B."/>
            <person name="Prigge M."/>
            <person name="Reiss B."/>
            <person name="Renner T."/>
            <person name="Rombauts S."/>
            <person name="Rushton P."/>
            <person name="Sanderfoot A."/>
            <person name="Schween G."/>
            <person name="Shiu S.-H."/>
            <person name="Stueber K."/>
            <person name="Theodoulou F.L."/>
            <person name="Tu H."/>
            <person name="Van de Peer Y."/>
            <person name="Verrier P.J."/>
            <person name="Waters E."/>
            <person name="Wood A."/>
            <person name="Yang L."/>
            <person name="Cove D."/>
            <person name="Cuming A."/>
            <person name="Hasebe M."/>
            <person name="Lucas S."/>
            <person name="Mishler D.B."/>
            <person name="Reski R."/>
            <person name="Grigoriev I."/>
            <person name="Quatrano R.S."/>
            <person name="Boore J.L."/>
        </authorList>
    </citation>
    <scope>NUCLEOTIDE SEQUENCE [LARGE SCALE GENOMIC DNA]</scope>
    <source>
        <strain evidence="15 16">cv. Gransden 2004</strain>
    </source>
</reference>
<evidence type="ECO:0000256" key="3">
    <source>
        <dbReference type="ARBA" id="ARBA00010044"/>
    </source>
</evidence>
<accession>A9TWG1</accession>
<dbReference type="MEROPS" id="M41.022"/>
<evidence type="ECO:0000256" key="11">
    <source>
        <dbReference type="ARBA" id="ARBA00023049"/>
    </source>
</evidence>
<dbReference type="Pfam" id="PF01434">
    <property type="entry name" value="Peptidase_M41"/>
    <property type="match status" value="1"/>
</dbReference>
<dbReference type="CDD" id="cd19501">
    <property type="entry name" value="RecA-like_FtsH"/>
    <property type="match status" value="1"/>
</dbReference>